<dbReference type="GO" id="GO:0015035">
    <property type="term" value="F:protein-disulfide reductase activity"/>
    <property type="evidence" value="ECO:0007669"/>
    <property type="project" value="TreeGrafter"/>
</dbReference>
<evidence type="ECO:0000313" key="4">
    <source>
        <dbReference type="Proteomes" id="UP000190150"/>
    </source>
</evidence>
<feature type="domain" description="Thioredoxin" evidence="2">
    <location>
        <begin position="344"/>
        <end position="482"/>
    </location>
</feature>
<dbReference type="Gene3D" id="3.40.30.10">
    <property type="entry name" value="Glutaredoxin"/>
    <property type="match status" value="2"/>
</dbReference>
<dbReference type="PROSITE" id="PS51352">
    <property type="entry name" value="THIOREDOXIN_2"/>
    <property type="match status" value="2"/>
</dbReference>
<dbReference type="Proteomes" id="UP000190150">
    <property type="component" value="Unassembled WGS sequence"/>
</dbReference>
<dbReference type="PANTHER" id="PTHR32234">
    <property type="entry name" value="THIOL:DISULFIDE INTERCHANGE PROTEIN DSBD"/>
    <property type="match status" value="1"/>
</dbReference>
<sequence length="482" mass="54850">MKKIITVLTFLVLITTSTFAQSMYGDAVKFDVKMKYIYSFEEALKTAKKENKLIFFNCFADWAGPCHAMNKHVFSDQAFADWMDKNFVNFFMDVTSKAGNAFANKYGVRTMAHYLVLDQNGEIVHRIVGGHQIPEFKAILEKSLNPKTSLVGMDKRYAAGERTIPFMRDYFETLRHADQNDKSNVVLDEILAKLKPAEYSKKENWRLITAKIRSSKDPLLAHVIDNKAAYVKASGDSIVNDLISKIYFKELYPYASGDSLYSGDVFLNSYLAIQKGNLPAEDKVFTIYDIGKYRGEGKYKEMLTAIRTRTEDWNKSMLTNLELSLGKFKSVSIEDKKILEDYLLEKSSQLPEKDAKSYKSAINKLNNVDGIQFENINLAEALKKAEAENKMVFMDGYTTWCGPCKWLDENTFRDKQVGDFFKKNFVSIKVDMEKGEGPALLKKYEVKAFPTLLVLKPDGTIAKRMLGAMDAQSLLKQVGEIN</sequence>
<evidence type="ECO:0000313" key="3">
    <source>
        <dbReference type="EMBL" id="SKB95432.1"/>
    </source>
</evidence>
<dbReference type="SUPFAM" id="SSF52833">
    <property type="entry name" value="Thioredoxin-like"/>
    <property type="match status" value="2"/>
</dbReference>
<dbReference type="InterPro" id="IPR013766">
    <property type="entry name" value="Thioredoxin_domain"/>
</dbReference>
<dbReference type="Pfam" id="PF13899">
    <property type="entry name" value="Thioredoxin_7"/>
    <property type="match status" value="2"/>
</dbReference>
<feature type="domain" description="Thioredoxin" evidence="2">
    <location>
        <begin position="12"/>
        <end position="145"/>
    </location>
</feature>
<evidence type="ECO:0000259" key="2">
    <source>
        <dbReference type="PROSITE" id="PS51352"/>
    </source>
</evidence>
<accession>A0A1T5FH49</accession>
<feature type="chain" id="PRO_5012120422" evidence="1">
    <location>
        <begin position="21"/>
        <end position="482"/>
    </location>
</feature>
<keyword evidence="4" id="KW-1185">Reference proteome</keyword>
<dbReference type="InterPro" id="IPR036249">
    <property type="entry name" value="Thioredoxin-like_sf"/>
</dbReference>
<protein>
    <submittedName>
        <fullName evidence="3">Thioredoxin-like</fullName>
    </submittedName>
</protein>
<dbReference type="GO" id="GO:0045454">
    <property type="term" value="P:cell redox homeostasis"/>
    <property type="evidence" value="ECO:0007669"/>
    <property type="project" value="TreeGrafter"/>
</dbReference>
<dbReference type="OrthoDB" id="120730at2"/>
<dbReference type="EMBL" id="FUZF01000016">
    <property type="protein sequence ID" value="SKB95432.1"/>
    <property type="molecule type" value="Genomic_DNA"/>
</dbReference>
<organism evidence="3 4">
    <name type="scientific">Sphingobacterium nematocida</name>
    <dbReference type="NCBI Taxonomy" id="1513896"/>
    <lineage>
        <taxon>Bacteria</taxon>
        <taxon>Pseudomonadati</taxon>
        <taxon>Bacteroidota</taxon>
        <taxon>Sphingobacteriia</taxon>
        <taxon>Sphingobacteriales</taxon>
        <taxon>Sphingobacteriaceae</taxon>
        <taxon>Sphingobacterium</taxon>
    </lineage>
</organism>
<dbReference type="AlphaFoldDB" id="A0A1T5FH49"/>
<reference evidence="4" key="1">
    <citation type="submission" date="2017-02" db="EMBL/GenBank/DDBJ databases">
        <authorList>
            <person name="Varghese N."/>
            <person name="Submissions S."/>
        </authorList>
    </citation>
    <scope>NUCLEOTIDE SEQUENCE [LARGE SCALE GENOMIC DNA]</scope>
    <source>
        <strain evidence="4">DSM 24091</strain>
    </source>
</reference>
<name>A0A1T5FH49_9SPHI</name>
<dbReference type="RefSeq" id="WP_079644612.1">
    <property type="nucleotide sequence ID" value="NZ_FUZF01000016.1"/>
</dbReference>
<dbReference type="PANTHER" id="PTHR32234:SF0">
    <property type="entry name" value="THIOL:DISULFIDE INTERCHANGE PROTEIN DSBD"/>
    <property type="match status" value="1"/>
</dbReference>
<evidence type="ECO:0000256" key="1">
    <source>
        <dbReference type="SAM" id="SignalP"/>
    </source>
</evidence>
<proteinExistence type="predicted"/>
<keyword evidence="1" id="KW-0732">Signal</keyword>
<dbReference type="STRING" id="1513896.SAMN05660841_03239"/>
<feature type="signal peptide" evidence="1">
    <location>
        <begin position="1"/>
        <end position="20"/>
    </location>
</feature>
<gene>
    <name evidence="3" type="ORF">SAMN05660841_03239</name>
</gene>